<accession>A0A5D4M7D9</accession>
<dbReference type="Gene3D" id="4.10.810.10">
    <property type="entry name" value="Virus Scaffolding Protein, Chain A"/>
    <property type="match status" value="1"/>
</dbReference>
<dbReference type="Pfam" id="PF08858">
    <property type="entry name" value="IDEAL"/>
    <property type="match status" value="1"/>
</dbReference>
<gene>
    <name evidence="2" type="ORF">FZC84_19390</name>
</gene>
<name>A0A5D4M7D9_9BACI</name>
<sequence length="134" mass="16044">MGNHYIAVQSFLHEVDCFCPDKEHLDWLKVRQGDIINIQHERTYNMVNGWYVLIEVNDSSFYIAVEDLNQYYIRGLFISEIDIELRVNYLKFRIDEALENSDEGKFYELTEEWLDFKNYRELLAAADSIIQYIS</sequence>
<dbReference type="AlphaFoldDB" id="A0A5D4M7D9"/>
<dbReference type="SMART" id="SM00914">
    <property type="entry name" value="IDEAL"/>
    <property type="match status" value="1"/>
</dbReference>
<comment type="caution">
    <text evidence="2">The sequence shown here is derived from an EMBL/GenBank/DDBJ whole genome shotgun (WGS) entry which is preliminary data.</text>
</comment>
<dbReference type="EMBL" id="VTEG01000021">
    <property type="protein sequence ID" value="TYR97397.1"/>
    <property type="molecule type" value="Genomic_DNA"/>
</dbReference>
<dbReference type="Proteomes" id="UP000325182">
    <property type="component" value="Unassembled WGS sequence"/>
</dbReference>
<dbReference type="InterPro" id="IPR027393">
    <property type="entry name" value="Virus_scaffolding_prot_C"/>
</dbReference>
<organism evidence="2 3">
    <name type="scientific">Rossellomorea vietnamensis</name>
    <dbReference type="NCBI Taxonomy" id="218284"/>
    <lineage>
        <taxon>Bacteria</taxon>
        <taxon>Bacillati</taxon>
        <taxon>Bacillota</taxon>
        <taxon>Bacilli</taxon>
        <taxon>Bacillales</taxon>
        <taxon>Bacillaceae</taxon>
        <taxon>Rossellomorea</taxon>
    </lineage>
</organism>
<reference evidence="2 3" key="1">
    <citation type="submission" date="2019-08" db="EMBL/GenBank/DDBJ databases">
        <title>Bacillus genomes from the desert of Cuatro Cienegas, Coahuila.</title>
        <authorList>
            <person name="Olmedo-Alvarez G."/>
        </authorList>
    </citation>
    <scope>NUCLEOTIDE SEQUENCE [LARGE SCALE GENOMIC DNA]</scope>
    <source>
        <strain evidence="2 3">CH128b_4D</strain>
    </source>
</reference>
<dbReference type="RefSeq" id="WP_148954908.1">
    <property type="nucleotide sequence ID" value="NZ_VTEG01000021.1"/>
</dbReference>
<evidence type="ECO:0000259" key="1">
    <source>
        <dbReference type="SMART" id="SM00914"/>
    </source>
</evidence>
<feature type="domain" description="IDEAL" evidence="1">
    <location>
        <begin position="77"/>
        <end position="113"/>
    </location>
</feature>
<dbReference type="InterPro" id="IPR014957">
    <property type="entry name" value="IDEAL_dom"/>
</dbReference>
<protein>
    <submittedName>
        <fullName evidence="2">IDEAL domain-containing protein</fullName>
    </submittedName>
</protein>
<evidence type="ECO:0000313" key="2">
    <source>
        <dbReference type="EMBL" id="TYR97397.1"/>
    </source>
</evidence>
<proteinExistence type="predicted"/>
<evidence type="ECO:0000313" key="3">
    <source>
        <dbReference type="Proteomes" id="UP000325182"/>
    </source>
</evidence>